<evidence type="ECO:0000313" key="1">
    <source>
        <dbReference type="EMBL" id="MEX5728389.1"/>
    </source>
</evidence>
<evidence type="ECO:0000313" key="2">
    <source>
        <dbReference type="Proteomes" id="UP001560019"/>
    </source>
</evidence>
<accession>A0ABV3XTI4</accession>
<reference evidence="1 2" key="1">
    <citation type="submission" date="2024-06" db="EMBL/GenBank/DDBJ databases">
        <title>Genome of Rhodovulum iodosum, a marine photoferrotroph.</title>
        <authorList>
            <person name="Bianchini G."/>
            <person name="Nikeleit V."/>
            <person name="Kappler A."/>
            <person name="Bryce C."/>
            <person name="Sanchez-Baracaldo P."/>
        </authorList>
    </citation>
    <scope>NUCLEOTIDE SEQUENCE [LARGE SCALE GENOMIC DNA]</scope>
    <source>
        <strain evidence="1 2">UT/N1</strain>
    </source>
</reference>
<protein>
    <recommendedName>
        <fullName evidence="3">Glycosyltransferase family 2 protein</fullName>
    </recommendedName>
</protein>
<dbReference type="RefSeq" id="WP_125408723.1">
    <property type="nucleotide sequence ID" value="NZ_JBEHHI010000001.1"/>
</dbReference>
<gene>
    <name evidence="1" type="ORF">Ga0609869_001742</name>
</gene>
<proteinExistence type="predicted"/>
<name>A0ABV3XTI4_9RHOB</name>
<comment type="caution">
    <text evidence="1">The sequence shown here is derived from an EMBL/GenBank/DDBJ whole genome shotgun (WGS) entry which is preliminary data.</text>
</comment>
<keyword evidence="2" id="KW-1185">Reference proteome</keyword>
<dbReference type="Proteomes" id="UP001560019">
    <property type="component" value="Unassembled WGS sequence"/>
</dbReference>
<organism evidence="1 2">
    <name type="scientific">Rhodovulum iodosum</name>
    <dbReference type="NCBI Taxonomy" id="68291"/>
    <lineage>
        <taxon>Bacteria</taxon>
        <taxon>Pseudomonadati</taxon>
        <taxon>Pseudomonadota</taxon>
        <taxon>Alphaproteobacteria</taxon>
        <taxon>Rhodobacterales</taxon>
        <taxon>Paracoccaceae</taxon>
        <taxon>Rhodovulum</taxon>
    </lineage>
</organism>
<dbReference type="EMBL" id="JBEHHI010000001">
    <property type="protein sequence ID" value="MEX5728389.1"/>
    <property type="molecule type" value="Genomic_DNA"/>
</dbReference>
<sequence length="229" mass="23837">MLAVSLTSIPPRFAGLGPVLETLLGQRPRPDRVILALPRAYRRFPGPVTPPALPAGIELLWVDADLGPATKVLPAASALAGQGAQLIYCDDDCLYGPCWAAALLAARQGREVVAASGFSVELMRRSSAPLGETDIAQGFSGVLVSPDTIPPAAWDIPPPAWSVDDIWLSGQYAHAGLAIRLAPAARAMVTPLDRPGALQDASVGGMGRAAANAACAALIHRRFGLWPPS</sequence>
<evidence type="ECO:0008006" key="3">
    <source>
        <dbReference type="Google" id="ProtNLM"/>
    </source>
</evidence>